<dbReference type="RefSeq" id="WP_199567535.1">
    <property type="nucleotide sequence ID" value="NZ_JAENBP010000003.1"/>
</dbReference>
<feature type="chain" id="PRO_5038941875" evidence="2">
    <location>
        <begin position="29"/>
        <end position="163"/>
    </location>
</feature>
<dbReference type="InterPro" id="IPR023832">
    <property type="entry name" value="His_triad_protein"/>
</dbReference>
<feature type="compositionally biased region" description="Acidic residues" evidence="1">
    <location>
        <begin position="144"/>
        <end position="154"/>
    </location>
</feature>
<protein>
    <submittedName>
        <fullName evidence="3">Pneumococcal-type histidine triad protein</fullName>
    </submittedName>
</protein>
<keyword evidence="2" id="KW-0732">Signal</keyword>
<evidence type="ECO:0000313" key="3">
    <source>
        <dbReference type="EMBL" id="MBJ8349608.1"/>
    </source>
</evidence>
<evidence type="ECO:0000313" key="4">
    <source>
        <dbReference type="Proteomes" id="UP000644875"/>
    </source>
</evidence>
<evidence type="ECO:0000256" key="1">
    <source>
        <dbReference type="SAM" id="MobiDB-lite"/>
    </source>
</evidence>
<feature type="signal peptide" evidence="2">
    <location>
        <begin position="1"/>
        <end position="28"/>
    </location>
</feature>
<gene>
    <name evidence="3" type="ORF">JHK64_03045</name>
</gene>
<dbReference type="EMBL" id="JAENBP010000003">
    <property type="protein sequence ID" value="MBJ8349608.1"/>
    <property type="molecule type" value="Genomic_DNA"/>
</dbReference>
<dbReference type="PROSITE" id="PS51257">
    <property type="entry name" value="PROKAR_LIPOPROTEIN"/>
    <property type="match status" value="1"/>
</dbReference>
<dbReference type="NCBIfam" id="TIGR01363">
    <property type="entry name" value="strep_his_triad"/>
    <property type="match status" value="1"/>
</dbReference>
<organism evidence="3 4">
    <name type="scientific">Streptococcus zalophi</name>
    <dbReference type="NCBI Taxonomy" id="640031"/>
    <lineage>
        <taxon>Bacteria</taxon>
        <taxon>Bacillati</taxon>
        <taxon>Bacillota</taxon>
        <taxon>Bacilli</taxon>
        <taxon>Lactobacillales</taxon>
        <taxon>Streptococcaceae</taxon>
        <taxon>Streptococcus</taxon>
    </lineage>
</organism>
<sequence>MKKNLTIVKILSLILAGYFMLAACQATSNDSKKDDDKVTTQEVVDHDDHDDHDGLVVVSEIMADGFAHVHGDHDHFEEGKIPGNAKFLDSTLPADDYVFDEKDVVYNLDEGSIIKVNDKFYYYPNDKENTDTILTKEEAMALTEGDDHDEDHDDHDDHHEDHE</sequence>
<proteinExistence type="predicted"/>
<reference evidence="3 4" key="1">
    <citation type="journal article" date="2021" name="Int. J. Syst. Evol. Microbiol.">
        <title>Streptococcus vicugnae sp. nov., isolated from faeces of alpacas (Vicugna pacos) and cattle (Bos taurus), Streptococcus zalophi sp. nov., and Streptococcus pacificus sp. nov., isolated from respiratory tract of California sea lions (Zalophus californianus).</title>
        <authorList>
            <person name="Volokhov D.V."/>
            <person name="Zagorodnyaya T.A."/>
            <person name="Shen Z."/>
            <person name="Blom J."/>
            <person name="Furtak V.A."/>
            <person name="Eisenberg T."/>
            <person name="Fan P."/>
            <person name="Jeong K.C."/>
            <person name="Gao Y."/>
            <person name="Zhang S."/>
            <person name="Amselle M."/>
        </authorList>
    </citation>
    <scope>NUCLEOTIDE SEQUENCE [LARGE SCALE GENOMIC DNA]</scope>
    <source>
        <strain evidence="4">CSL7508-lung</strain>
    </source>
</reference>
<dbReference type="Proteomes" id="UP000644875">
    <property type="component" value="Unassembled WGS sequence"/>
</dbReference>
<evidence type="ECO:0000256" key="2">
    <source>
        <dbReference type="SAM" id="SignalP"/>
    </source>
</evidence>
<comment type="caution">
    <text evidence="3">The sequence shown here is derived from an EMBL/GenBank/DDBJ whole genome shotgun (WGS) entry which is preliminary data.</text>
</comment>
<keyword evidence="4" id="KW-1185">Reference proteome</keyword>
<dbReference type="AlphaFoldDB" id="A0A934UDF1"/>
<name>A0A934UDF1_9STRE</name>
<accession>A0A934UDF1</accession>
<feature type="region of interest" description="Disordered" evidence="1">
    <location>
        <begin position="137"/>
        <end position="163"/>
    </location>
</feature>